<accession>A0A8J6T7V8</accession>
<evidence type="ECO:0000313" key="7">
    <source>
        <dbReference type="Proteomes" id="UP000650524"/>
    </source>
</evidence>
<dbReference type="GO" id="GO:0051539">
    <property type="term" value="F:4 iron, 4 sulfur cluster binding"/>
    <property type="evidence" value="ECO:0007669"/>
    <property type="project" value="UniProtKB-KW"/>
</dbReference>
<dbReference type="InterPro" id="IPR050572">
    <property type="entry name" value="Fe-S_Ferredoxin"/>
</dbReference>
<feature type="domain" description="4Fe-4S ferredoxin-type" evidence="5">
    <location>
        <begin position="12"/>
        <end position="41"/>
    </location>
</feature>
<dbReference type="Pfam" id="PF13237">
    <property type="entry name" value="Fer4_10"/>
    <property type="match status" value="1"/>
</dbReference>
<comment type="caution">
    <text evidence="6">The sequence shown here is derived from an EMBL/GenBank/DDBJ whole genome shotgun (WGS) entry which is preliminary data.</text>
</comment>
<feature type="non-terminal residue" evidence="6">
    <location>
        <position position="106"/>
    </location>
</feature>
<evidence type="ECO:0000256" key="3">
    <source>
        <dbReference type="ARBA" id="ARBA00023004"/>
    </source>
</evidence>
<protein>
    <submittedName>
        <fullName evidence="6">4Fe-4S binding protein</fullName>
    </submittedName>
</protein>
<keyword evidence="4" id="KW-0411">Iron-sulfur</keyword>
<dbReference type="PROSITE" id="PS00198">
    <property type="entry name" value="4FE4S_FER_1"/>
    <property type="match status" value="2"/>
</dbReference>
<keyword evidence="3" id="KW-0408">Iron</keyword>
<dbReference type="InterPro" id="IPR017900">
    <property type="entry name" value="4Fe4S_Fe_S_CS"/>
</dbReference>
<dbReference type="AlphaFoldDB" id="A0A8J6T7V8"/>
<dbReference type="PANTHER" id="PTHR43687">
    <property type="entry name" value="ADENYLYLSULFATE REDUCTASE, BETA SUBUNIT"/>
    <property type="match status" value="1"/>
</dbReference>
<dbReference type="SUPFAM" id="SSF54862">
    <property type="entry name" value="4Fe-4S ferredoxins"/>
    <property type="match status" value="1"/>
</dbReference>
<dbReference type="PANTHER" id="PTHR43687:SF1">
    <property type="entry name" value="FERREDOXIN III"/>
    <property type="match status" value="1"/>
</dbReference>
<sequence length="106" mass="11595">MDKTAPDMEPVRYVQIDETLCNGCVLCMKACPTKAIRIKEDRLAEIQGYCIDCGECARVCPRGAVAAVRGNDFDLSESGEYIVSPSTTLYTQFGEDVLPNDILLGL</sequence>
<dbReference type="EMBL" id="JACNJD010000170">
    <property type="protein sequence ID" value="MBC8176873.1"/>
    <property type="molecule type" value="Genomic_DNA"/>
</dbReference>
<dbReference type="GO" id="GO:0046872">
    <property type="term" value="F:metal ion binding"/>
    <property type="evidence" value="ECO:0007669"/>
    <property type="project" value="UniProtKB-KW"/>
</dbReference>
<name>A0A8J6T7V8_9DELT</name>
<dbReference type="Proteomes" id="UP000650524">
    <property type="component" value="Unassembled WGS sequence"/>
</dbReference>
<keyword evidence="1" id="KW-0004">4Fe-4S</keyword>
<evidence type="ECO:0000313" key="6">
    <source>
        <dbReference type="EMBL" id="MBC8176873.1"/>
    </source>
</evidence>
<gene>
    <name evidence="6" type="ORF">H8E19_05665</name>
</gene>
<keyword evidence="2" id="KW-0479">Metal-binding</keyword>
<feature type="domain" description="4Fe-4S ferredoxin-type" evidence="5">
    <location>
        <begin position="42"/>
        <end position="70"/>
    </location>
</feature>
<reference evidence="6 7" key="1">
    <citation type="submission" date="2020-08" db="EMBL/GenBank/DDBJ databases">
        <title>Bridging the membrane lipid divide: bacteria of the FCB group superphylum have the potential to synthesize archaeal ether lipids.</title>
        <authorList>
            <person name="Villanueva L."/>
            <person name="Von Meijenfeldt F.A.B."/>
            <person name="Westbye A.B."/>
            <person name="Yadav S."/>
            <person name="Hopmans E.C."/>
            <person name="Dutilh B.E."/>
            <person name="Sinninghe Damste J.S."/>
        </authorList>
    </citation>
    <scope>NUCLEOTIDE SEQUENCE [LARGE SCALE GENOMIC DNA]</scope>
    <source>
        <strain evidence="6">NIOZ-UU27</strain>
    </source>
</reference>
<proteinExistence type="predicted"/>
<evidence type="ECO:0000256" key="4">
    <source>
        <dbReference type="ARBA" id="ARBA00023014"/>
    </source>
</evidence>
<dbReference type="PROSITE" id="PS51379">
    <property type="entry name" value="4FE4S_FER_2"/>
    <property type="match status" value="2"/>
</dbReference>
<evidence type="ECO:0000256" key="1">
    <source>
        <dbReference type="ARBA" id="ARBA00022485"/>
    </source>
</evidence>
<evidence type="ECO:0000259" key="5">
    <source>
        <dbReference type="PROSITE" id="PS51379"/>
    </source>
</evidence>
<evidence type="ECO:0000256" key="2">
    <source>
        <dbReference type="ARBA" id="ARBA00022723"/>
    </source>
</evidence>
<organism evidence="6 7">
    <name type="scientific">Candidatus Desulfacyla euxinica</name>
    <dbReference type="NCBI Taxonomy" id="2841693"/>
    <lineage>
        <taxon>Bacteria</taxon>
        <taxon>Deltaproteobacteria</taxon>
        <taxon>Candidatus Desulfacyla</taxon>
    </lineage>
</organism>
<dbReference type="Gene3D" id="3.30.70.20">
    <property type="match status" value="1"/>
</dbReference>
<dbReference type="InterPro" id="IPR017896">
    <property type="entry name" value="4Fe4S_Fe-S-bd"/>
</dbReference>